<dbReference type="RefSeq" id="WP_129968680.1">
    <property type="nucleotide sequence ID" value="NZ_JACCEW010000002.1"/>
</dbReference>
<dbReference type="CDD" id="cd03316">
    <property type="entry name" value="MR_like"/>
    <property type="match status" value="1"/>
</dbReference>
<dbReference type="InterPro" id="IPR029065">
    <property type="entry name" value="Enolase_C-like"/>
</dbReference>
<comment type="caution">
    <text evidence="3">The sequence shown here is derived from an EMBL/GenBank/DDBJ whole genome shotgun (WGS) entry which is preliminary data.</text>
</comment>
<evidence type="ECO:0000259" key="2">
    <source>
        <dbReference type="SMART" id="SM00922"/>
    </source>
</evidence>
<dbReference type="Pfam" id="PF13378">
    <property type="entry name" value="MR_MLE_C"/>
    <property type="match status" value="1"/>
</dbReference>
<accession>A0A853F9T6</accession>
<dbReference type="PANTHER" id="PTHR48080">
    <property type="entry name" value="D-GALACTONATE DEHYDRATASE-RELATED"/>
    <property type="match status" value="1"/>
</dbReference>
<dbReference type="InterPro" id="IPR029017">
    <property type="entry name" value="Enolase-like_N"/>
</dbReference>
<dbReference type="GO" id="GO:0016829">
    <property type="term" value="F:lyase activity"/>
    <property type="evidence" value="ECO:0007669"/>
    <property type="project" value="UniProtKB-KW"/>
</dbReference>
<evidence type="ECO:0000256" key="1">
    <source>
        <dbReference type="ARBA" id="ARBA00023239"/>
    </source>
</evidence>
<proteinExistence type="predicted"/>
<evidence type="ECO:0000313" key="3">
    <source>
        <dbReference type="EMBL" id="NYT36737.1"/>
    </source>
</evidence>
<keyword evidence="1" id="KW-0456">Lyase</keyword>
<keyword evidence="4" id="KW-1185">Reference proteome</keyword>
<dbReference type="InterPro" id="IPR013342">
    <property type="entry name" value="Mandelate_racemase_C"/>
</dbReference>
<dbReference type="InterPro" id="IPR036849">
    <property type="entry name" value="Enolase-like_C_sf"/>
</dbReference>
<dbReference type="Pfam" id="PF02746">
    <property type="entry name" value="MR_MLE_N"/>
    <property type="match status" value="1"/>
</dbReference>
<dbReference type="SFLD" id="SFLDS00001">
    <property type="entry name" value="Enolase"/>
    <property type="match status" value="1"/>
</dbReference>
<protein>
    <submittedName>
        <fullName evidence="3">Mandelate racemase/muconate lactonizing enzyme family protein</fullName>
    </submittedName>
</protein>
<feature type="domain" description="Mandelate racemase/muconate lactonizing enzyme C-terminal" evidence="2">
    <location>
        <begin position="159"/>
        <end position="251"/>
    </location>
</feature>
<name>A0A853F9T6_9BURK</name>
<dbReference type="Gene3D" id="3.30.390.10">
    <property type="entry name" value="Enolase-like, N-terminal domain"/>
    <property type="match status" value="1"/>
</dbReference>
<dbReference type="Proteomes" id="UP000580517">
    <property type="component" value="Unassembled WGS sequence"/>
</dbReference>
<dbReference type="SUPFAM" id="SSF51604">
    <property type="entry name" value="Enolase C-terminal domain-like"/>
    <property type="match status" value="1"/>
</dbReference>
<dbReference type="PROSITE" id="PS00909">
    <property type="entry name" value="MR_MLE_2"/>
    <property type="match status" value="1"/>
</dbReference>
<dbReference type="InterPro" id="IPR018110">
    <property type="entry name" value="Mandel_Rmase/mucon_lact_enz_CS"/>
</dbReference>
<dbReference type="OrthoDB" id="8609034at2"/>
<evidence type="ECO:0000313" key="4">
    <source>
        <dbReference type="Proteomes" id="UP000580517"/>
    </source>
</evidence>
<organism evidence="3 4">
    <name type="scientific">Allopusillimonas soli</name>
    <dbReference type="NCBI Taxonomy" id="659016"/>
    <lineage>
        <taxon>Bacteria</taxon>
        <taxon>Pseudomonadati</taxon>
        <taxon>Pseudomonadota</taxon>
        <taxon>Betaproteobacteria</taxon>
        <taxon>Burkholderiales</taxon>
        <taxon>Alcaligenaceae</taxon>
        <taxon>Allopusillimonas</taxon>
    </lineage>
</organism>
<dbReference type="SUPFAM" id="SSF54826">
    <property type="entry name" value="Enolase N-terminal domain-like"/>
    <property type="match status" value="1"/>
</dbReference>
<dbReference type="InterPro" id="IPR013341">
    <property type="entry name" value="Mandelate_racemase_N_dom"/>
</dbReference>
<dbReference type="GO" id="GO:0009063">
    <property type="term" value="P:amino acid catabolic process"/>
    <property type="evidence" value="ECO:0007669"/>
    <property type="project" value="InterPro"/>
</dbReference>
<dbReference type="SMART" id="SM00922">
    <property type="entry name" value="MR_MLE"/>
    <property type="match status" value="1"/>
</dbReference>
<dbReference type="PANTHER" id="PTHR48080:SF2">
    <property type="entry name" value="D-GALACTONATE DEHYDRATASE"/>
    <property type="match status" value="1"/>
</dbReference>
<dbReference type="EMBL" id="JACCEW010000002">
    <property type="protein sequence ID" value="NYT36737.1"/>
    <property type="molecule type" value="Genomic_DNA"/>
</dbReference>
<gene>
    <name evidence="3" type="ORF">H0A68_07610</name>
</gene>
<sequence>MKIIDIETIVVAIPYQHDGAATGFGGTIWHDLSFLLIKVTTDEGLTGWGEAFGYNAIPATRTAMLDIVKPLAIGQAMSLKSIASSGRALHDVPEFMDRLKKPLHLFGRSGPVFYALSGLDIALWDLAAKYAGVSVGRLLIDHPRPTVPAYKSFMRLIEPSVVARATERAAMQGYQKLKLHEIAIDAVAAAREAAGPNVALMLDVNCAWPADEAIHQARLLQPFGLKWLEEPIWPPEDIEGIMRLRKSVEDVPLALGENVANASAFMPLLHAGVVDYYQPSITKAGGITEFIAVAEAAVQLGRAVAPHSPYFGPGLLATLQMASAYRCIDGIEIFGVELDATLFGGRGMPDGMGTITIPDGPGLGCDPDQDILARYGI</sequence>
<dbReference type="Gene3D" id="3.20.20.120">
    <property type="entry name" value="Enolase-like C-terminal domain"/>
    <property type="match status" value="1"/>
</dbReference>
<reference evidence="3 4" key="1">
    <citation type="submission" date="2020-07" db="EMBL/GenBank/DDBJ databases">
        <title>Taxonomic revisions and descriptions of new bacterial species based on genomic comparisons in the high-G+C-content subgroup of the family Alcaligenaceae.</title>
        <authorList>
            <person name="Szabo A."/>
            <person name="Felfoldi T."/>
        </authorList>
    </citation>
    <scope>NUCLEOTIDE SEQUENCE [LARGE SCALE GENOMIC DNA]</scope>
    <source>
        <strain evidence="3 4">DSM 25264</strain>
    </source>
</reference>
<dbReference type="InterPro" id="IPR034593">
    <property type="entry name" value="DgoD-like"/>
</dbReference>
<dbReference type="AlphaFoldDB" id="A0A853F9T6"/>